<dbReference type="InterPro" id="IPR051043">
    <property type="entry name" value="Sulfatase_Mod_Factor_Kinase"/>
</dbReference>
<dbReference type="RefSeq" id="WP_327600240.1">
    <property type="nucleotide sequence ID" value="NZ_JAYXHS010000003.1"/>
</dbReference>
<comment type="caution">
    <text evidence="3">The sequence shown here is derived from an EMBL/GenBank/DDBJ whole genome shotgun (WGS) entry which is preliminary data.</text>
</comment>
<sequence length="258" mass="28744">MFTTGTRARIMQMACIAALAQSGTAYGAAAPRYVQIPGGLFRTALPVDGAKVAVAPFRLRAQPVSRREYEAFLHRHREWQPGRVPALFADERYLAGWETSPGLPDAPATAISWYAANAYCASEQARLPSWHEWEFVAAADATRRDARDDPAWREEIIGWYEKPASMSLPAMSSQHPNAYGVHNMHRLIWEWVEDFNGLFVTVDSRNQGEQKLLETCGAAALSLGDRDNYAILMRVALLSSVSARDSLESMGFRCARNH</sequence>
<evidence type="ECO:0000256" key="1">
    <source>
        <dbReference type="SAM" id="SignalP"/>
    </source>
</evidence>
<keyword evidence="1" id="KW-0732">Signal</keyword>
<dbReference type="EMBL" id="JAYXHS010000003">
    <property type="protein sequence ID" value="MEC5387264.1"/>
    <property type="molecule type" value="Genomic_DNA"/>
</dbReference>
<feature type="domain" description="Sulfatase-modifying factor enzyme-like" evidence="2">
    <location>
        <begin position="31"/>
        <end position="256"/>
    </location>
</feature>
<dbReference type="Pfam" id="PF03781">
    <property type="entry name" value="FGE-sulfatase"/>
    <property type="match status" value="1"/>
</dbReference>
<reference evidence="3 4" key="1">
    <citation type="submission" date="2024-01" db="EMBL/GenBank/DDBJ databases">
        <title>Uliginosibacterium soil sp. nov.</title>
        <authorList>
            <person name="Lv Y."/>
        </authorList>
    </citation>
    <scope>NUCLEOTIDE SEQUENCE [LARGE SCALE GENOMIC DNA]</scope>
    <source>
        <strain evidence="3 4">H3</strain>
    </source>
</reference>
<keyword evidence="4" id="KW-1185">Reference proteome</keyword>
<evidence type="ECO:0000259" key="2">
    <source>
        <dbReference type="Pfam" id="PF03781"/>
    </source>
</evidence>
<organism evidence="3 4">
    <name type="scientific">Uliginosibacterium silvisoli</name>
    <dbReference type="NCBI Taxonomy" id="3114758"/>
    <lineage>
        <taxon>Bacteria</taxon>
        <taxon>Pseudomonadati</taxon>
        <taxon>Pseudomonadota</taxon>
        <taxon>Betaproteobacteria</taxon>
        <taxon>Rhodocyclales</taxon>
        <taxon>Zoogloeaceae</taxon>
        <taxon>Uliginosibacterium</taxon>
    </lineage>
</organism>
<dbReference type="InterPro" id="IPR042095">
    <property type="entry name" value="SUMF_sf"/>
</dbReference>
<evidence type="ECO:0000313" key="4">
    <source>
        <dbReference type="Proteomes" id="UP001331561"/>
    </source>
</evidence>
<accession>A0ABU6K5U1</accession>
<dbReference type="InterPro" id="IPR016187">
    <property type="entry name" value="CTDL_fold"/>
</dbReference>
<feature type="signal peptide" evidence="1">
    <location>
        <begin position="1"/>
        <end position="27"/>
    </location>
</feature>
<dbReference type="PANTHER" id="PTHR23150">
    <property type="entry name" value="SULFATASE MODIFYING FACTOR 1, 2"/>
    <property type="match status" value="1"/>
</dbReference>
<proteinExistence type="predicted"/>
<dbReference type="Gene3D" id="3.90.1580.10">
    <property type="entry name" value="paralog of FGE (formylglycine-generating enzyme)"/>
    <property type="match status" value="1"/>
</dbReference>
<feature type="chain" id="PRO_5045647947" evidence="1">
    <location>
        <begin position="28"/>
        <end position="258"/>
    </location>
</feature>
<evidence type="ECO:0000313" key="3">
    <source>
        <dbReference type="EMBL" id="MEC5387264.1"/>
    </source>
</evidence>
<protein>
    <submittedName>
        <fullName evidence="3">Formylglycine-generating enzyme family protein</fullName>
    </submittedName>
</protein>
<gene>
    <name evidence="3" type="ORF">VVD49_16155</name>
</gene>
<name>A0ABU6K5U1_9RHOO</name>
<dbReference type="SUPFAM" id="SSF56436">
    <property type="entry name" value="C-type lectin-like"/>
    <property type="match status" value="1"/>
</dbReference>
<dbReference type="Proteomes" id="UP001331561">
    <property type="component" value="Unassembled WGS sequence"/>
</dbReference>
<dbReference type="PANTHER" id="PTHR23150:SF19">
    <property type="entry name" value="FORMYLGLYCINE-GENERATING ENZYME"/>
    <property type="match status" value="1"/>
</dbReference>
<dbReference type="InterPro" id="IPR005532">
    <property type="entry name" value="SUMF_dom"/>
</dbReference>